<reference evidence="3 4" key="1">
    <citation type="submission" date="2023-01" db="EMBL/GenBank/DDBJ databases">
        <authorList>
            <person name="Whitehead M."/>
        </authorList>
    </citation>
    <scope>NUCLEOTIDE SEQUENCE [LARGE SCALE GENOMIC DNA]</scope>
</reference>
<dbReference type="AlphaFoldDB" id="A0AAV0Y7F4"/>
<dbReference type="Proteomes" id="UP001160148">
    <property type="component" value="Unassembled WGS sequence"/>
</dbReference>
<evidence type="ECO:0000313" key="4">
    <source>
        <dbReference type="Proteomes" id="UP001160148"/>
    </source>
</evidence>
<organism evidence="3 4">
    <name type="scientific">Macrosiphum euphorbiae</name>
    <name type="common">potato aphid</name>
    <dbReference type="NCBI Taxonomy" id="13131"/>
    <lineage>
        <taxon>Eukaryota</taxon>
        <taxon>Metazoa</taxon>
        <taxon>Ecdysozoa</taxon>
        <taxon>Arthropoda</taxon>
        <taxon>Hexapoda</taxon>
        <taxon>Insecta</taxon>
        <taxon>Pterygota</taxon>
        <taxon>Neoptera</taxon>
        <taxon>Paraneoptera</taxon>
        <taxon>Hemiptera</taxon>
        <taxon>Sternorrhyncha</taxon>
        <taxon>Aphidomorpha</taxon>
        <taxon>Aphidoidea</taxon>
        <taxon>Aphididae</taxon>
        <taxon>Macrosiphini</taxon>
        <taxon>Macrosiphum</taxon>
    </lineage>
</organism>
<accession>A0AAV0Y7F4</accession>
<feature type="domain" description="Mutator-like transposase" evidence="2">
    <location>
        <begin position="2"/>
        <end position="65"/>
    </location>
</feature>
<dbReference type="InterPro" id="IPR049012">
    <property type="entry name" value="Mutator_transp_dom"/>
</dbReference>
<name>A0AAV0Y7F4_9HEMI</name>
<protein>
    <recommendedName>
        <fullName evidence="2">Mutator-like transposase domain-containing protein</fullName>
    </recommendedName>
</protein>
<keyword evidence="1" id="KW-1133">Transmembrane helix</keyword>
<keyword evidence="1" id="KW-0472">Membrane</keyword>
<feature type="transmembrane region" description="Helical" evidence="1">
    <location>
        <begin position="50"/>
        <end position="72"/>
    </location>
</feature>
<keyword evidence="4" id="KW-1185">Reference proteome</keyword>
<evidence type="ECO:0000259" key="2">
    <source>
        <dbReference type="Pfam" id="PF20700"/>
    </source>
</evidence>
<dbReference type="Pfam" id="PF20700">
    <property type="entry name" value="Mutator"/>
    <property type="match status" value="1"/>
</dbReference>
<evidence type="ECO:0000313" key="3">
    <source>
        <dbReference type="EMBL" id="CAI6376082.1"/>
    </source>
</evidence>
<keyword evidence="1" id="KW-0812">Transmembrane</keyword>
<sequence length="83" mass="9488">MNLVNEIRSGFYSDFLFKCKMCNLEKKISSTKFVPDSNWSINKAAVSSSIAIGIGYTQLSELFLSLIIMLLLKLKHRMQQKIL</sequence>
<gene>
    <name evidence="3" type="ORF">MEUPH1_LOCUS29496</name>
</gene>
<proteinExistence type="predicted"/>
<dbReference type="EMBL" id="CARXXK010001419">
    <property type="protein sequence ID" value="CAI6376082.1"/>
    <property type="molecule type" value="Genomic_DNA"/>
</dbReference>
<evidence type="ECO:0000256" key="1">
    <source>
        <dbReference type="SAM" id="Phobius"/>
    </source>
</evidence>
<comment type="caution">
    <text evidence="3">The sequence shown here is derived from an EMBL/GenBank/DDBJ whole genome shotgun (WGS) entry which is preliminary data.</text>
</comment>